<dbReference type="GO" id="GO:0020037">
    <property type="term" value="F:heme binding"/>
    <property type="evidence" value="ECO:0007669"/>
    <property type="project" value="InterPro"/>
</dbReference>
<dbReference type="GO" id="GO:0005506">
    <property type="term" value="F:iron ion binding"/>
    <property type="evidence" value="ECO:0007669"/>
    <property type="project" value="InterPro"/>
</dbReference>
<keyword evidence="5 8" id="KW-0408">Iron</keyword>
<name>M1VMI0_9SPHN</name>
<sequence length="426" mass="48177">MVEALTIDRVPDHIARAVVDPHAYAEWDGLHAMLAELRREHPFARADLEGYDPFWVASKHADIQEVCRRHDLYQNGTYFIGTRKVLELEYSTGKASQERVIQAMNAPEHMKYRRLTQGWFQPKNLRKLDERFRRIARGYVDQMVELGGECEFFHAIGVRYPLLVIMSILGLPDDAEAFMMRLTQNVTNMDDAELTGLPAPKTAEERAQRSLAMSNEARVYFDELSRARRASPTDDVSTLIANATIEGKPISEPDILGYYMTVAIAGHDTTSASLSGAIWALAERPAELAKVKADLSLIPNLVEEAVRWTTPITHFLRTAVRDTVFRGQPIAKGDYVLLSYTSGNRDEEVFDDPFEFKVGRKKNEQVAFGYGPHVCLGQHLARMEMNIFFEELLPRLKSLELAGTPQRKITSSMGGPKSVPIRYQMS</sequence>
<evidence type="ECO:0000256" key="1">
    <source>
        <dbReference type="ARBA" id="ARBA00010617"/>
    </source>
</evidence>
<dbReference type="PRINTS" id="PR00359">
    <property type="entry name" value="BP450"/>
</dbReference>
<dbReference type="AlphaFoldDB" id="M1VMI0"/>
<dbReference type="EMBL" id="AB744215">
    <property type="protein sequence ID" value="BAM93322.1"/>
    <property type="molecule type" value="Genomic_DNA"/>
</dbReference>
<dbReference type="Gene3D" id="1.10.630.10">
    <property type="entry name" value="Cytochrome P450"/>
    <property type="match status" value="1"/>
</dbReference>
<dbReference type="GO" id="GO:0004497">
    <property type="term" value="F:monooxygenase activity"/>
    <property type="evidence" value="ECO:0007669"/>
    <property type="project" value="UniProtKB-KW"/>
</dbReference>
<evidence type="ECO:0000256" key="7">
    <source>
        <dbReference type="ARBA" id="ARBA00043906"/>
    </source>
</evidence>
<dbReference type="PANTHER" id="PTHR46696:SF1">
    <property type="entry name" value="CYTOCHROME P450 YJIB-RELATED"/>
    <property type="match status" value="1"/>
</dbReference>
<comment type="function">
    <text evidence="7">Cytochromes P450 are a group of heme-thiolate monooxygenases. They oxidize a variety of structurally unrelated compounds, including steroids, fatty acids, and xenobiotics.</text>
</comment>
<keyword evidence="6 8" id="KW-0503">Monooxygenase</keyword>
<reference evidence="9" key="1">
    <citation type="journal article" date="2013" name="Appl. Environ. Microbiol.">
        <title>Bacterial Cytochrome P450 System Catabolizing the Fusarium Toxin Deoxynivalenol.</title>
        <authorList>
            <person name="Ito M."/>
            <person name="Sato I."/>
            <person name="Ishizaka M."/>
            <person name="Yoshida S."/>
            <person name="Koitabashi M."/>
            <person name="Yoshida S."/>
            <person name="Tsushima S."/>
        </authorList>
    </citation>
    <scope>NUCLEOTIDE SEQUENCE</scope>
    <source>
        <strain evidence="9">KSM1</strain>
    </source>
</reference>
<dbReference type="Pfam" id="PF00067">
    <property type="entry name" value="p450"/>
    <property type="match status" value="1"/>
</dbReference>
<dbReference type="SUPFAM" id="SSF48264">
    <property type="entry name" value="Cytochrome P450"/>
    <property type="match status" value="1"/>
</dbReference>
<keyword evidence="3 8" id="KW-0479">Metal-binding</keyword>
<proteinExistence type="inferred from homology"/>
<protein>
    <submittedName>
        <fullName evidence="9">Deoxynivalenol hydroxylase</fullName>
    </submittedName>
</protein>
<dbReference type="PRINTS" id="PR00385">
    <property type="entry name" value="P450"/>
</dbReference>
<dbReference type="InterPro" id="IPR036396">
    <property type="entry name" value="Cyt_P450_sf"/>
</dbReference>
<accession>M1VMI0</accession>
<dbReference type="PANTHER" id="PTHR46696">
    <property type="entry name" value="P450, PUTATIVE (EUROFUNG)-RELATED"/>
    <property type="match status" value="1"/>
</dbReference>
<dbReference type="FunFam" id="1.10.630.10:FF:000018">
    <property type="entry name" value="Cytochrome P450 monooxygenase"/>
    <property type="match status" value="1"/>
</dbReference>
<evidence type="ECO:0000256" key="8">
    <source>
        <dbReference type="RuleBase" id="RU000461"/>
    </source>
</evidence>
<organism evidence="9">
    <name type="scientific">Sphingomonas sp. KSM1</name>
    <dbReference type="NCBI Taxonomy" id="1228049"/>
    <lineage>
        <taxon>Bacteria</taxon>
        <taxon>Pseudomonadati</taxon>
        <taxon>Pseudomonadota</taxon>
        <taxon>Alphaproteobacteria</taxon>
        <taxon>Sphingomonadales</taxon>
        <taxon>Sphingomonadaceae</taxon>
        <taxon>Sphingomonas</taxon>
    </lineage>
</organism>
<dbReference type="InterPro" id="IPR001128">
    <property type="entry name" value="Cyt_P450"/>
</dbReference>
<dbReference type="SMR" id="M1VMI0"/>
<evidence type="ECO:0000313" key="9">
    <source>
        <dbReference type="EMBL" id="BAM93322.1"/>
    </source>
</evidence>
<comment type="similarity">
    <text evidence="1 8">Belongs to the cytochrome P450 family.</text>
</comment>
<evidence type="ECO:0000256" key="6">
    <source>
        <dbReference type="ARBA" id="ARBA00023033"/>
    </source>
</evidence>
<dbReference type="PROSITE" id="PS00086">
    <property type="entry name" value="CYTOCHROME_P450"/>
    <property type="match status" value="1"/>
</dbReference>
<gene>
    <name evidence="9" type="primary">ddnA</name>
</gene>
<dbReference type="GO" id="GO:0016705">
    <property type="term" value="F:oxidoreductase activity, acting on paired donors, with incorporation or reduction of molecular oxygen"/>
    <property type="evidence" value="ECO:0007669"/>
    <property type="project" value="InterPro"/>
</dbReference>
<dbReference type="CDD" id="cd11033">
    <property type="entry name" value="CYP142-like"/>
    <property type="match status" value="1"/>
</dbReference>
<evidence type="ECO:0000256" key="2">
    <source>
        <dbReference type="ARBA" id="ARBA00022617"/>
    </source>
</evidence>
<dbReference type="InterPro" id="IPR017972">
    <property type="entry name" value="Cyt_P450_CS"/>
</dbReference>
<evidence type="ECO:0000256" key="3">
    <source>
        <dbReference type="ARBA" id="ARBA00022723"/>
    </source>
</evidence>
<evidence type="ECO:0000256" key="4">
    <source>
        <dbReference type="ARBA" id="ARBA00023002"/>
    </source>
</evidence>
<keyword evidence="2 8" id="KW-0349">Heme</keyword>
<dbReference type="InterPro" id="IPR002397">
    <property type="entry name" value="Cyt_P450_B"/>
</dbReference>
<evidence type="ECO:0000256" key="5">
    <source>
        <dbReference type="ARBA" id="ARBA00023004"/>
    </source>
</evidence>
<keyword evidence="4 8" id="KW-0560">Oxidoreductase</keyword>